<dbReference type="PANTHER" id="PTHR43085">
    <property type="entry name" value="HEXOKINASE FAMILY MEMBER"/>
    <property type="match status" value="1"/>
</dbReference>
<keyword evidence="5" id="KW-0067">ATP-binding</keyword>
<dbReference type="SUPFAM" id="SSF53613">
    <property type="entry name" value="Ribokinase-like"/>
    <property type="match status" value="1"/>
</dbReference>
<reference evidence="7 8" key="1">
    <citation type="submission" date="2019-11" db="EMBL/GenBank/DDBJ databases">
        <title>Draft genome of Amycolatopsis RM579.</title>
        <authorList>
            <person name="Duangmal K."/>
            <person name="Mingma R."/>
        </authorList>
    </citation>
    <scope>NUCLEOTIDE SEQUENCE [LARGE SCALE GENOMIC DNA]</scope>
    <source>
        <strain evidence="7 8">RM579</strain>
    </source>
</reference>
<keyword evidence="4" id="KW-0418">Kinase</keyword>
<organism evidence="7 8">
    <name type="scientific">Amycolatopsis pithecellobii</name>
    <dbReference type="NCBI Taxonomy" id="664692"/>
    <lineage>
        <taxon>Bacteria</taxon>
        <taxon>Bacillati</taxon>
        <taxon>Actinomycetota</taxon>
        <taxon>Actinomycetes</taxon>
        <taxon>Pseudonocardiales</taxon>
        <taxon>Pseudonocardiaceae</taxon>
        <taxon>Amycolatopsis</taxon>
    </lineage>
</organism>
<keyword evidence="3" id="KW-0547">Nucleotide-binding</keyword>
<dbReference type="RefSeq" id="WP_154756586.1">
    <property type="nucleotide sequence ID" value="NZ_WMBA01000011.1"/>
</dbReference>
<comment type="caution">
    <text evidence="7">The sequence shown here is derived from an EMBL/GenBank/DDBJ whole genome shotgun (WGS) entry which is preliminary data.</text>
</comment>
<dbReference type="Gene3D" id="3.40.1190.20">
    <property type="match status" value="1"/>
</dbReference>
<evidence type="ECO:0000256" key="1">
    <source>
        <dbReference type="ARBA" id="ARBA00010688"/>
    </source>
</evidence>
<dbReference type="EMBL" id="WMBA01000011">
    <property type="protein sequence ID" value="MTD54368.1"/>
    <property type="molecule type" value="Genomic_DNA"/>
</dbReference>
<sequence>MSPGSGAPLDREPPRLLTVGRMNLDLYAKELGVRMADATSFRASIGGSPTNIAIVAQRLGLPSAVLSAVGADFTGQLLRNQLAATGVRTDWVFTRAGATSLALLATVAADQGERQFYRHDPADSHVEPSVVPQLPWGSLEAIAVSADAIARGEMAETVRAVCAEADRLAIGVWWDLDLRPSTWPDLSEYARANRALVYGASVLIGTEAEFAALFGLAADDITGVEKTLGTAPFPLVVLKRGAQGASLLVDGKEEISVPAHAVSPVCTVGGGDATAGSLIAARLAGFGWGDSLRLAMRVAGWTVEQPFCSTGFPALSDIGMSALDPGQLGEVVS</sequence>
<comment type="similarity">
    <text evidence="1">Belongs to the carbohydrate kinase PfkB family.</text>
</comment>
<evidence type="ECO:0000259" key="6">
    <source>
        <dbReference type="Pfam" id="PF00294"/>
    </source>
</evidence>
<dbReference type="InterPro" id="IPR011611">
    <property type="entry name" value="PfkB_dom"/>
</dbReference>
<evidence type="ECO:0000256" key="2">
    <source>
        <dbReference type="ARBA" id="ARBA00022679"/>
    </source>
</evidence>
<dbReference type="GO" id="GO:0016301">
    <property type="term" value="F:kinase activity"/>
    <property type="evidence" value="ECO:0007669"/>
    <property type="project" value="UniProtKB-KW"/>
</dbReference>
<protein>
    <recommendedName>
        <fullName evidence="6">Carbohydrate kinase PfkB domain-containing protein</fullName>
    </recommendedName>
</protein>
<dbReference type="InterPro" id="IPR023314">
    <property type="entry name" value="Myo_inos_IolC-like_sf"/>
</dbReference>
<evidence type="ECO:0000256" key="3">
    <source>
        <dbReference type="ARBA" id="ARBA00022741"/>
    </source>
</evidence>
<dbReference type="Proteomes" id="UP000440096">
    <property type="component" value="Unassembled WGS sequence"/>
</dbReference>
<dbReference type="GO" id="GO:0005524">
    <property type="term" value="F:ATP binding"/>
    <property type="evidence" value="ECO:0007669"/>
    <property type="project" value="UniProtKB-KW"/>
</dbReference>
<evidence type="ECO:0000313" key="8">
    <source>
        <dbReference type="Proteomes" id="UP000440096"/>
    </source>
</evidence>
<dbReference type="Gene3D" id="2.20.150.10">
    <property type="entry name" value="putative 5-dehydro-2- deoxygluconokinase"/>
    <property type="match status" value="1"/>
</dbReference>
<proteinExistence type="inferred from homology"/>
<dbReference type="AlphaFoldDB" id="A0A6N7YR50"/>
<name>A0A6N7YR50_9PSEU</name>
<evidence type="ECO:0000313" key="7">
    <source>
        <dbReference type="EMBL" id="MTD54368.1"/>
    </source>
</evidence>
<keyword evidence="2" id="KW-0808">Transferase</keyword>
<dbReference type="InterPro" id="IPR050306">
    <property type="entry name" value="PfkB_Carbo_kinase"/>
</dbReference>
<evidence type="ECO:0000256" key="4">
    <source>
        <dbReference type="ARBA" id="ARBA00022777"/>
    </source>
</evidence>
<dbReference type="InterPro" id="IPR029056">
    <property type="entry name" value="Ribokinase-like"/>
</dbReference>
<feature type="domain" description="Carbohydrate kinase PfkB" evidence="6">
    <location>
        <begin position="16"/>
        <end position="313"/>
    </location>
</feature>
<evidence type="ECO:0000256" key="5">
    <source>
        <dbReference type="ARBA" id="ARBA00022840"/>
    </source>
</evidence>
<accession>A0A6N7YR50</accession>
<gene>
    <name evidence="7" type="ORF">GKO32_10340</name>
</gene>
<dbReference type="Pfam" id="PF00294">
    <property type="entry name" value="PfkB"/>
    <property type="match status" value="1"/>
</dbReference>
<dbReference type="OrthoDB" id="9808601at2"/>
<dbReference type="PANTHER" id="PTHR43085:SF49">
    <property type="entry name" value="5-DEHYDRO-2-DEOXYGLUCONOKINASE"/>
    <property type="match status" value="1"/>
</dbReference>
<keyword evidence="8" id="KW-1185">Reference proteome</keyword>